<dbReference type="EMBL" id="VFOW01000001">
    <property type="protein sequence ID" value="TQL76113.1"/>
    <property type="molecule type" value="Genomic_DNA"/>
</dbReference>
<dbReference type="OrthoDB" id="3389175at2"/>
<dbReference type="Proteomes" id="UP000317043">
    <property type="component" value="Unassembled WGS sequence"/>
</dbReference>
<sequence length="129" mass="14997">MALSMTGGSREQAVVSRLEQLALNRTGAQWRSRVGQGLRALREWLSAEDGSERQLGREAPRMTYLADRLLRQRHRLTQRLDRLLDVVTDVESAQLERSLWQLIREARLYRRGMSELMYQAYEVDIGGEH</sequence>
<evidence type="ECO:0000313" key="1">
    <source>
        <dbReference type="EMBL" id="TQL76113.1"/>
    </source>
</evidence>
<dbReference type="RefSeq" id="WP_142037026.1">
    <property type="nucleotide sequence ID" value="NZ_JBHTGS010000001.1"/>
</dbReference>
<proteinExistence type="predicted"/>
<dbReference type="InParanoid" id="A0A543AU57"/>
<gene>
    <name evidence="1" type="ORF">FB566_1633</name>
</gene>
<evidence type="ECO:0000313" key="2">
    <source>
        <dbReference type="Proteomes" id="UP000317043"/>
    </source>
</evidence>
<reference evidence="1 2" key="1">
    <citation type="submission" date="2019-06" db="EMBL/GenBank/DDBJ databases">
        <title>Sequencing the genomes of 1000 actinobacteria strains.</title>
        <authorList>
            <person name="Klenk H.-P."/>
        </authorList>
    </citation>
    <scope>NUCLEOTIDE SEQUENCE [LARGE SCALE GENOMIC DNA]</scope>
    <source>
        <strain evidence="1 2">DSM 45928</strain>
    </source>
</reference>
<organism evidence="1 2">
    <name type="scientific">Stackebrandtia endophytica</name>
    <dbReference type="NCBI Taxonomy" id="1496996"/>
    <lineage>
        <taxon>Bacteria</taxon>
        <taxon>Bacillati</taxon>
        <taxon>Actinomycetota</taxon>
        <taxon>Actinomycetes</taxon>
        <taxon>Glycomycetales</taxon>
        <taxon>Glycomycetaceae</taxon>
        <taxon>Stackebrandtia</taxon>
    </lineage>
</organism>
<keyword evidence="2" id="KW-1185">Reference proteome</keyword>
<comment type="caution">
    <text evidence="1">The sequence shown here is derived from an EMBL/GenBank/DDBJ whole genome shotgun (WGS) entry which is preliminary data.</text>
</comment>
<protein>
    <submittedName>
        <fullName evidence="1">Uncharacterized protein</fullName>
    </submittedName>
</protein>
<name>A0A543AU57_9ACTN</name>
<accession>A0A543AU57</accession>
<dbReference type="AlphaFoldDB" id="A0A543AU57"/>